<organism evidence="10 11">
    <name type="scientific">Puccinia striiformis</name>
    <dbReference type="NCBI Taxonomy" id="27350"/>
    <lineage>
        <taxon>Eukaryota</taxon>
        <taxon>Fungi</taxon>
        <taxon>Dikarya</taxon>
        <taxon>Basidiomycota</taxon>
        <taxon>Pucciniomycotina</taxon>
        <taxon>Pucciniomycetes</taxon>
        <taxon>Pucciniales</taxon>
        <taxon>Pucciniaceae</taxon>
        <taxon>Puccinia</taxon>
    </lineage>
</organism>
<comment type="similarity">
    <text evidence="2">Belongs to the NPC2 family.</text>
</comment>
<protein>
    <recommendedName>
        <fullName evidence="4">Phosphatidylglycerol/phosphatidylinositol transfer protein</fullName>
    </recommendedName>
</protein>
<evidence type="ECO:0000256" key="5">
    <source>
        <dbReference type="ARBA" id="ARBA00022448"/>
    </source>
</evidence>
<comment type="function">
    <text evidence="1">Catalyzes the intermembrane transfer of phosphatidylglycerol and phosphatidylinositol.</text>
</comment>
<evidence type="ECO:0000313" key="10">
    <source>
        <dbReference type="EMBL" id="POW14309.1"/>
    </source>
</evidence>
<evidence type="ECO:0000259" key="9">
    <source>
        <dbReference type="SMART" id="SM00737"/>
    </source>
</evidence>
<dbReference type="VEuPathDB" id="FungiDB:PSTT_03131"/>
<evidence type="ECO:0000256" key="6">
    <source>
        <dbReference type="ARBA" id="ARBA00022729"/>
    </source>
</evidence>
<dbReference type="AlphaFoldDB" id="A0A2S4VXV9"/>
<dbReference type="InterPro" id="IPR003172">
    <property type="entry name" value="ML_dom"/>
</dbReference>
<dbReference type="Proteomes" id="UP000239156">
    <property type="component" value="Unassembled WGS sequence"/>
</dbReference>
<dbReference type="SMART" id="SM00737">
    <property type="entry name" value="ML"/>
    <property type="match status" value="1"/>
</dbReference>
<evidence type="ECO:0000256" key="4">
    <source>
        <dbReference type="ARBA" id="ARBA00016056"/>
    </source>
</evidence>
<dbReference type="GO" id="GO:0032934">
    <property type="term" value="F:sterol binding"/>
    <property type="evidence" value="ECO:0007669"/>
    <property type="project" value="InterPro"/>
</dbReference>
<dbReference type="Gene3D" id="2.70.220.10">
    <property type="entry name" value="Ganglioside GM2 activator"/>
    <property type="match status" value="1"/>
</dbReference>
<sequence length="268" mass="29956">MSSQFLPLSDYAGIPTTKFKTKQDPNLSTTTSTRTKKSTIRTRSTETKMPSKLFISLVLSLAVTLVIQPTGIQALQWTKPKNNLFQSESISDLSNSFMKNLKYDNSNNPSTQTILTFDDCGKETDAVTIESFEVDPNPPVPGQKLTIRGSGTVHRLIEVEGAYADVVVKLGSYIKILQKRFDICEELSKANATLQCPIEPGHYDIVQEVKLPREIPHAKYKVEALLTHMHNPYAPDHLNIHFNVSVSEKAKLTPLPITSQRYTSYPMS</sequence>
<feature type="domain" description="MD-2-related lipid-recognition" evidence="9">
    <location>
        <begin position="117"/>
        <end position="246"/>
    </location>
</feature>
<dbReference type="InterPro" id="IPR014756">
    <property type="entry name" value="Ig_E-set"/>
</dbReference>
<dbReference type="Pfam" id="PF02221">
    <property type="entry name" value="E1_DerP2_DerF2"/>
    <property type="match status" value="1"/>
</dbReference>
<dbReference type="GO" id="GO:0015918">
    <property type="term" value="P:sterol transport"/>
    <property type="evidence" value="ECO:0007669"/>
    <property type="project" value="InterPro"/>
</dbReference>
<proteinExistence type="inferred from homology"/>
<dbReference type="EMBL" id="PKSL01000019">
    <property type="protein sequence ID" value="POW14309.1"/>
    <property type="molecule type" value="Genomic_DNA"/>
</dbReference>
<reference evidence="10" key="1">
    <citation type="submission" date="2017-12" db="EMBL/GenBank/DDBJ databases">
        <title>Gene loss provides genomic basis for host adaptation in cereal stripe rust fungi.</title>
        <authorList>
            <person name="Xia C."/>
        </authorList>
    </citation>
    <scope>NUCLEOTIDE SEQUENCE [LARGE SCALE GENOMIC DNA]</scope>
    <source>
        <strain evidence="10">93-210</strain>
    </source>
</reference>
<keyword evidence="6" id="KW-0732">Signal</keyword>
<evidence type="ECO:0000313" key="11">
    <source>
        <dbReference type="Proteomes" id="UP000239156"/>
    </source>
</evidence>
<accession>A0A2S4VXV9</accession>
<keyword evidence="11" id="KW-1185">Reference proteome</keyword>
<dbReference type="SUPFAM" id="SSF81296">
    <property type="entry name" value="E set domains"/>
    <property type="match status" value="1"/>
</dbReference>
<evidence type="ECO:0000256" key="7">
    <source>
        <dbReference type="ARBA" id="ARBA00023055"/>
    </source>
</evidence>
<gene>
    <name evidence="10" type="ORF">PSTT_03131</name>
</gene>
<comment type="subunit">
    <text evidence="3">Monomer.</text>
</comment>
<keyword evidence="7" id="KW-0445">Lipid transport</keyword>
<evidence type="ECO:0000256" key="8">
    <source>
        <dbReference type="SAM" id="MobiDB-lite"/>
    </source>
</evidence>
<keyword evidence="5" id="KW-0813">Transport</keyword>
<name>A0A2S4VXV9_9BASI</name>
<dbReference type="InterPro" id="IPR036846">
    <property type="entry name" value="GM2-AP_sf"/>
</dbReference>
<evidence type="ECO:0000256" key="2">
    <source>
        <dbReference type="ARBA" id="ARBA00006370"/>
    </source>
</evidence>
<feature type="region of interest" description="Disordered" evidence="8">
    <location>
        <begin position="17"/>
        <end position="44"/>
    </location>
</feature>
<dbReference type="VEuPathDB" id="FungiDB:PSHT_10760"/>
<dbReference type="PANTHER" id="PTHR11306:SF0">
    <property type="entry name" value="PHOSPHATIDYLGLYCEROL_PHOSPHATIDYLINOSITOL TRANSFER PROTEIN"/>
    <property type="match status" value="1"/>
</dbReference>
<dbReference type="InterPro" id="IPR039670">
    <property type="entry name" value="NPC2-like"/>
</dbReference>
<evidence type="ECO:0000256" key="1">
    <source>
        <dbReference type="ARBA" id="ARBA00002053"/>
    </source>
</evidence>
<dbReference type="PANTHER" id="PTHR11306">
    <property type="entry name" value="NIEMANN PICK TYPE C2 PROTEIN NPC2-RELATED"/>
    <property type="match status" value="1"/>
</dbReference>
<comment type="caution">
    <text evidence="10">The sequence shown here is derived from an EMBL/GenBank/DDBJ whole genome shotgun (WGS) entry which is preliminary data.</text>
</comment>
<evidence type="ECO:0000256" key="3">
    <source>
        <dbReference type="ARBA" id="ARBA00011245"/>
    </source>
</evidence>